<evidence type="ECO:0000313" key="2">
    <source>
        <dbReference type="EMBL" id="GBR48495.1"/>
    </source>
</evidence>
<accession>A0ABQ0QKW2</accession>
<dbReference type="EMBL" id="BAQB01000038">
    <property type="protein sequence ID" value="GBR48495.1"/>
    <property type="molecule type" value="Genomic_DNA"/>
</dbReference>
<dbReference type="InterPro" id="IPR009097">
    <property type="entry name" value="Cyclic_Pdiesterase"/>
</dbReference>
<dbReference type="Proteomes" id="UP001062443">
    <property type="component" value="Unassembled WGS sequence"/>
</dbReference>
<keyword evidence="3" id="KW-1185">Reference proteome</keyword>
<protein>
    <recommendedName>
        <fullName evidence="1">DUF1868 domain-containing protein</fullName>
    </recommendedName>
</protein>
<dbReference type="SUPFAM" id="SSF55144">
    <property type="entry name" value="LigT-like"/>
    <property type="match status" value="1"/>
</dbReference>
<reference evidence="2" key="1">
    <citation type="submission" date="2013-04" db="EMBL/GenBank/DDBJ databases">
        <title>The genome sequencing project of 58 acetic acid bacteria.</title>
        <authorList>
            <person name="Okamoto-Kainuma A."/>
            <person name="Ishikawa M."/>
            <person name="Umino S."/>
            <person name="Koizumi Y."/>
            <person name="Shiwa Y."/>
            <person name="Yoshikawa H."/>
            <person name="Matsutani M."/>
            <person name="Matsushita K."/>
        </authorList>
    </citation>
    <scope>NUCLEOTIDE SEQUENCE</scope>
    <source>
        <strain evidence="2">NBRC 106556</strain>
    </source>
</reference>
<organism evidence="2 3">
    <name type="scientific">Neokomagataea tanensis NBRC 106556</name>
    <dbReference type="NCBI Taxonomy" id="1223519"/>
    <lineage>
        <taxon>Bacteria</taxon>
        <taxon>Pseudomonadati</taxon>
        <taxon>Pseudomonadota</taxon>
        <taxon>Alphaproteobacteria</taxon>
        <taxon>Acetobacterales</taxon>
        <taxon>Acetobacteraceae</taxon>
        <taxon>Neokomagataea</taxon>
    </lineage>
</organism>
<sequence>MLNINAEVTRDFRDYVAATPPSSYHMTIYGCADPQRRAAHLWPTGTSLDTPMTEITQTLLDRLRTQRFTYPTPIRMRVDTAETKGLTIIPLLPADPAERATLYQLRHDIARATGLMTPNLDTFRFHITFGYAFRPMPDDVAQTFQAACQQWRNRLAARCAYIDLPAPLYCRFTDMFAFEPLLTLPRKI</sequence>
<evidence type="ECO:0000313" key="3">
    <source>
        <dbReference type="Proteomes" id="UP001062443"/>
    </source>
</evidence>
<gene>
    <name evidence="2" type="ORF">AA106556_1805</name>
</gene>
<dbReference type="InterPro" id="IPR015069">
    <property type="entry name" value="2H-PEstase_DUF1868"/>
</dbReference>
<feature type="domain" description="DUF1868" evidence="1">
    <location>
        <begin position="10"/>
        <end position="85"/>
    </location>
</feature>
<comment type="caution">
    <text evidence="2">The sequence shown here is derived from an EMBL/GenBank/DDBJ whole genome shotgun (WGS) entry which is preliminary data.</text>
</comment>
<dbReference type="Gene3D" id="3.90.1140.10">
    <property type="entry name" value="Cyclic phosphodiesterase"/>
    <property type="match status" value="1"/>
</dbReference>
<evidence type="ECO:0000259" key="1">
    <source>
        <dbReference type="Pfam" id="PF08975"/>
    </source>
</evidence>
<name>A0ABQ0QKW2_9PROT</name>
<proteinExistence type="predicted"/>
<dbReference type="Pfam" id="PF08975">
    <property type="entry name" value="2H-phosphodiest"/>
    <property type="match status" value="1"/>
</dbReference>